<dbReference type="AlphaFoldDB" id="I8I0B4"/>
<dbReference type="EMBL" id="AKGD01000002">
    <property type="protein sequence ID" value="EIT69421.1"/>
    <property type="molecule type" value="Genomic_DNA"/>
</dbReference>
<protein>
    <recommendedName>
        <fullName evidence="9">Polysaccharide biosynthesis protein C-terminal domain-containing protein</fullName>
    </recommendedName>
</protein>
<dbReference type="Proteomes" id="UP000003704">
    <property type="component" value="Unassembled WGS sequence"/>
</dbReference>
<keyword evidence="4 6" id="KW-1133">Transmembrane helix</keyword>
<evidence type="ECO:0008006" key="9">
    <source>
        <dbReference type="Google" id="ProtNLM"/>
    </source>
</evidence>
<dbReference type="OrthoDB" id="9837786at2"/>
<dbReference type="PANTHER" id="PTHR30250">
    <property type="entry name" value="PST FAMILY PREDICTED COLANIC ACID TRANSPORTER"/>
    <property type="match status" value="1"/>
</dbReference>
<keyword evidence="8" id="KW-1185">Reference proteome</keyword>
<feature type="transmembrane region" description="Helical" evidence="6">
    <location>
        <begin position="344"/>
        <end position="366"/>
    </location>
</feature>
<comment type="caution">
    <text evidence="7">The sequence shown here is derived from an EMBL/GenBank/DDBJ whole genome shotgun (WGS) entry which is preliminary data.</text>
</comment>
<feature type="transmembrane region" description="Helical" evidence="6">
    <location>
        <begin position="308"/>
        <end position="332"/>
    </location>
</feature>
<evidence type="ECO:0000256" key="4">
    <source>
        <dbReference type="ARBA" id="ARBA00022989"/>
    </source>
</evidence>
<comment type="subcellular location">
    <subcellularLocation>
        <location evidence="1">Cell membrane</location>
        <topology evidence="1">Multi-pass membrane protein</topology>
    </subcellularLocation>
</comment>
<keyword evidence="5 6" id="KW-0472">Membrane</keyword>
<evidence type="ECO:0000256" key="3">
    <source>
        <dbReference type="ARBA" id="ARBA00022692"/>
    </source>
</evidence>
<organism evidence="7 8">
    <name type="scientific">Hydrocarboniphaga effusa AP103</name>
    <dbReference type="NCBI Taxonomy" id="1172194"/>
    <lineage>
        <taxon>Bacteria</taxon>
        <taxon>Pseudomonadati</taxon>
        <taxon>Pseudomonadota</taxon>
        <taxon>Gammaproteobacteria</taxon>
        <taxon>Nevskiales</taxon>
        <taxon>Nevskiaceae</taxon>
        <taxon>Hydrocarboniphaga</taxon>
    </lineage>
</organism>
<keyword evidence="3 6" id="KW-0812">Transmembrane</keyword>
<evidence type="ECO:0000256" key="6">
    <source>
        <dbReference type="SAM" id="Phobius"/>
    </source>
</evidence>
<gene>
    <name evidence="7" type="ORF">WQQ_30030</name>
</gene>
<feature type="transmembrane region" description="Helical" evidence="6">
    <location>
        <begin position="186"/>
        <end position="210"/>
    </location>
</feature>
<feature type="transmembrane region" description="Helical" evidence="6">
    <location>
        <begin position="157"/>
        <end position="174"/>
    </location>
</feature>
<proteinExistence type="predicted"/>
<dbReference type="RefSeq" id="WP_007185944.1">
    <property type="nucleotide sequence ID" value="NZ_AKGD01000002.1"/>
</dbReference>
<evidence type="ECO:0000313" key="8">
    <source>
        <dbReference type="Proteomes" id="UP000003704"/>
    </source>
</evidence>
<dbReference type="PANTHER" id="PTHR30250:SF11">
    <property type="entry name" value="O-ANTIGEN TRANSPORTER-RELATED"/>
    <property type="match status" value="1"/>
</dbReference>
<keyword evidence="2" id="KW-1003">Cell membrane</keyword>
<evidence type="ECO:0000256" key="2">
    <source>
        <dbReference type="ARBA" id="ARBA00022475"/>
    </source>
</evidence>
<feature type="transmembrane region" description="Helical" evidence="6">
    <location>
        <begin position="378"/>
        <end position="394"/>
    </location>
</feature>
<dbReference type="STRING" id="1172194.WQQ_30030"/>
<evidence type="ECO:0000256" key="5">
    <source>
        <dbReference type="ARBA" id="ARBA00023136"/>
    </source>
</evidence>
<dbReference type="InterPro" id="IPR050833">
    <property type="entry name" value="Poly_Biosynth_Transport"/>
</dbReference>
<feature type="transmembrane region" description="Helical" evidence="6">
    <location>
        <begin position="42"/>
        <end position="68"/>
    </location>
</feature>
<evidence type="ECO:0000313" key="7">
    <source>
        <dbReference type="EMBL" id="EIT69421.1"/>
    </source>
</evidence>
<feature type="transmembrane region" description="Helical" evidence="6">
    <location>
        <begin position="80"/>
        <end position="99"/>
    </location>
</feature>
<reference evidence="7 8" key="1">
    <citation type="journal article" date="2012" name="J. Bacteriol.">
        <title>Genome Sequence of n-Alkane-Degrading Hydrocarboniphaga effusa Strain AP103T (ATCC BAA-332T).</title>
        <authorList>
            <person name="Chang H.K."/>
            <person name="Zylstra G.J."/>
            <person name="Chae J.C."/>
        </authorList>
    </citation>
    <scope>NUCLEOTIDE SEQUENCE [LARGE SCALE GENOMIC DNA]</scope>
    <source>
        <strain evidence="7 8">AP103</strain>
    </source>
</reference>
<dbReference type="GO" id="GO:0005886">
    <property type="term" value="C:plasma membrane"/>
    <property type="evidence" value="ECO:0007669"/>
    <property type="project" value="UniProtKB-SubCell"/>
</dbReference>
<sequence length="435" mass="45655">MARDLHRAVAHATVARAGSALSGASAHLLAIRLFGARHYGEFVLAESIVLALSIVALSGTHVSAFGLLGERRGASVRTGLKAGAVLIAALTLSMLILLAISLKPLSHFAPESMQALRPWVLPALASVLGMSFYRFLSELLRIEVGVGLANYFSGRGNGFASSAAFSLLLGASFIGGHPPATPADLLMLMAAGQWIGVLLALGLLLPRLAAISQSEPSMMQTLREFWHRGPLISLTQGLQIAQANIDLWLLGALGSPAMLGVYGLGKRFALWLVAPTGLVALSAKKRAVDEYLSHGRVSRELERAFRRAALRSWLGVVALVLGAALVPASWLQAVAGAHADDSRWIFVALGVGQVVRLLFGNGGPILGAAGHEHDNLRAHVWGVLAAALIGATTIPLIGGWGAACAYSLGMILCAVIVSRACEKQMGFACDLIRMK</sequence>
<name>I8I0B4_9GAMM</name>
<feature type="transmembrane region" description="Helical" evidence="6">
    <location>
        <begin position="119"/>
        <end position="136"/>
    </location>
</feature>
<evidence type="ECO:0000256" key="1">
    <source>
        <dbReference type="ARBA" id="ARBA00004651"/>
    </source>
</evidence>
<accession>I8I0B4</accession>